<protein>
    <recommendedName>
        <fullName evidence="5">PIF1/LRR1 pleckstrin homology domain-containing protein</fullName>
    </recommendedName>
</protein>
<feature type="region of interest" description="Disordered" evidence="4">
    <location>
        <begin position="111"/>
        <end position="137"/>
    </location>
</feature>
<dbReference type="SMART" id="SM00369">
    <property type="entry name" value="LRR_TYP"/>
    <property type="match status" value="5"/>
</dbReference>
<gene>
    <name evidence="6" type="ORF">J437_LFUL004497</name>
</gene>
<dbReference type="InterPro" id="IPR057437">
    <property type="entry name" value="PIF1/LRR1_PH"/>
</dbReference>
<proteinExistence type="predicted"/>
<dbReference type="InterPro" id="IPR050216">
    <property type="entry name" value="LRR_domain-containing"/>
</dbReference>
<dbReference type="InterPro" id="IPR032675">
    <property type="entry name" value="LRR_dom_sf"/>
</dbReference>
<comment type="caution">
    <text evidence="6">The sequence shown here is derived from an EMBL/GenBank/DDBJ whole genome shotgun (WGS) entry which is preliminary data.</text>
</comment>
<sequence length="465" mass="51436">MKIICDIEVSNRLLPSQSMVGSRRAVKSTLGLGRLEGKSPDVFILHQTTQNKNGNKYKVCGNVEAVFTRFAAEGKATIRLRTPPHDLCIRSADPIQLNCFLRVLRNAISGQTDSKSGSSINNGKSDKLKGDNSAVNGKSNVKNRISVLSTSSKLLSSIKRTLKVTRPSEYPTNLRSLKTLEELQINGLSISRLDRQVTQLPLLRVLDLNDNCLTSLPKEISQLTHLRELRLAHNSLGEHISSTSSSRSSSSSLYSTDDRWDWIADKIVSSLLFLDLSHNKLKYVPETICRLKSLMTLKLDFNELTELPSGLGTLPNLRLLSVSSNSLHFLPGSLKKLHLEAIDISENPPLKTETVLPKFLWPETKSPASVLGIPTLVEIAARRVVQLGLHPTARDIPYNLVTYLSQVRFCICGRPCFESSLKILISMDPRSFAYSVIKSAGAQNPPTLAYLCSLSCLENTRTNPH</sequence>
<dbReference type="PANTHER" id="PTHR48051">
    <property type="match status" value="1"/>
</dbReference>
<dbReference type="InterPro" id="IPR003591">
    <property type="entry name" value="Leu-rich_rpt_typical-subtyp"/>
</dbReference>
<dbReference type="Gene3D" id="3.80.10.10">
    <property type="entry name" value="Ribonuclease Inhibitor"/>
    <property type="match status" value="2"/>
</dbReference>
<keyword evidence="3" id="KW-0539">Nucleus</keyword>
<dbReference type="PANTHER" id="PTHR48051:SF52">
    <property type="entry name" value="LEUCINE-RICH REPEAT PROTEIN 1"/>
    <property type="match status" value="1"/>
</dbReference>
<dbReference type="PROSITE" id="PS51450">
    <property type="entry name" value="LRR"/>
    <property type="match status" value="1"/>
</dbReference>
<evidence type="ECO:0000313" key="6">
    <source>
        <dbReference type="EMBL" id="KAG8230584.1"/>
    </source>
</evidence>
<evidence type="ECO:0000313" key="7">
    <source>
        <dbReference type="Proteomes" id="UP000792457"/>
    </source>
</evidence>
<dbReference type="SMART" id="SM00364">
    <property type="entry name" value="LRR_BAC"/>
    <property type="match status" value="4"/>
</dbReference>
<feature type="compositionally biased region" description="Low complexity" evidence="4">
    <location>
        <begin position="113"/>
        <end position="123"/>
    </location>
</feature>
<name>A0A8K0P4G2_LADFU</name>
<dbReference type="Proteomes" id="UP000792457">
    <property type="component" value="Unassembled WGS sequence"/>
</dbReference>
<keyword evidence="2" id="KW-0677">Repeat</keyword>
<dbReference type="SUPFAM" id="SSF52058">
    <property type="entry name" value="L domain-like"/>
    <property type="match status" value="1"/>
</dbReference>
<keyword evidence="7" id="KW-1185">Reference proteome</keyword>
<evidence type="ECO:0000256" key="1">
    <source>
        <dbReference type="ARBA" id="ARBA00022614"/>
    </source>
</evidence>
<dbReference type="InterPro" id="IPR001611">
    <property type="entry name" value="Leu-rich_rpt"/>
</dbReference>
<feature type="domain" description="PIF1/LRR1 pleckstrin homology" evidence="5">
    <location>
        <begin position="1"/>
        <end position="117"/>
    </location>
</feature>
<dbReference type="Pfam" id="PF00560">
    <property type="entry name" value="LRR_1"/>
    <property type="match status" value="1"/>
</dbReference>
<evidence type="ECO:0000256" key="4">
    <source>
        <dbReference type="SAM" id="MobiDB-lite"/>
    </source>
</evidence>
<dbReference type="OrthoDB" id="17912at2759"/>
<reference evidence="6" key="2">
    <citation type="submission" date="2017-10" db="EMBL/GenBank/DDBJ databases">
        <title>Ladona fulva Genome sequencing and assembly.</title>
        <authorList>
            <person name="Murali S."/>
            <person name="Richards S."/>
            <person name="Bandaranaike D."/>
            <person name="Bellair M."/>
            <person name="Blankenburg K."/>
            <person name="Chao H."/>
            <person name="Dinh H."/>
            <person name="Doddapaneni H."/>
            <person name="Dugan-Rocha S."/>
            <person name="Elkadiri S."/>
            <person name="Gnanaolivu R."/>
            <person name="Hernandez B."/>
            <person name="Skinner E."/>
            <person name="Javaid M."/>
            <person name="Lee S."/>
            <person name="Li M."/>
            <person name="Ming W."/>
            <person name="Munidasa M."/>
            <person name="Muniz J."/>
            <person name="Nguyen L."/>
            <person name="Hughes D."/>
            <person name="Osuji N."/>
            <person name="Pu L.-L."/>
            <person name="Puazo M."/>
            <person name="Qu C."/>
            <person name="Quiroz J."/>
            <person name="Raj R."/>
            <person name="Weissenberger G."/>
            <person name="Xin Y."/>
            <person name="Zou X."/>
            <person name="Han Y."/>
            <person name="Worley K."/>
            <person name="Muzny D."/>
            <person name="Gibbs R."/>
        </authorList>
    </citation>
    <scope>NUCLEOTIDE SEQUENCE</scope>
    <source>
        <strain evidence="6">Sampled in the wild</strain>
    </source>
</reference>
<keyword evidence="1" id="KW-0433">Leucine-rich repeat</keyword>
<dbReference type="Pfam" id="PF13855">
    <property type="entry name" value="LRR_8"/>
    <property type="match status" value="2"/>
</dbReference>
<dbReference type="Pfam" id="PF25344">
    <property type="entry name" value="PH_LRR1"/>
    <property type="match status" value="1"/>
</dbReference>
<dbReference type="EMBL" id="KZ308498">
    <property type="protein sequence ID" value="KAG8230584.1"/>
    <property type="molecule type" value="Genomic_DNA"/>
</dbReference>
<evidence type="ECO:0000259" key="5">
    <source>
        <dbReference type="Pfam" id="PF25344"/>
    </source>
</evidence>
<evidence type="ECO:0000256" key="2">
    <source>
        <dbReference type="ARBA" id="ARBA00022737"/>
    </source>
</evidence>
<dbReference type="AlphaFoldDB" id="A0A8K0P4G2"/>
<evidence type="ECO:0000256" key="3">
    <source>
        <dbReference type="ARBA" id="ARBA00023242"/>
    </source>
</evidence>
<reference evidence="6" key="1">
    <citation type="submission" date="2013-04" db="EMBL/GenBank/DDBJ databases">
        <authorList>
            <person name="Qu J."/>
            <person name="Murali S.C."/>
            <person name="Bandaranaike D."/>
            <person name="Bellair M."/>
            <person name="Blankenburg K."/>
            <person name="Chao H."/>
            <person name="Dinh H."/>
            <person name="Doddapaneni H."/>
            <person name="Downs B."/>
            <person name="Dugan-Rocha S."/>
            <person name="Elkadiri S."/>
            <person name="Gnanaolivu R.D."/>
            <person name="Hernandez B."/>
            <person name="Javaid M."/>
            <person name="Jayaseelan J.C."/>
            <person name="Lee S."/>
            <person name="Li M."/>
            <person name="Ming W."/>
            <person name="Munidasa M."/>
            <person name="Muniz J."/>
            <person name="Nguyen L."/>
            <person name="Ongeri F."/>
            <person name="Osuji N."/>
            <person name="Pu L.-L."/>
            <person name="Puazo M."/>
            <person name="Qu C."/>
            <person name="Quiroz J."/>
            <person name="Raj R."/>
            <person name="Weissenberger G."/>
            <person name="Xin Y."/>
            <person name="Zou X."/>
            <person name="Han Y."/>
            <person name="Richards S."/>
            <person name="Worley K."/>
            <person name="Muzny D."/>
            <person name="Gibbs R."/>
        </authorList>
    </citation>
    <scope>NUCLEOTIDE SEQUENCE</scope>
    <source>
        <strain evidence="6">Sampled in the wild</strain>
    </source>
</reference>
<accession>A0A8K0P4G2</accession>
<dbReference type="GO" id="GO:0005737">
    <property type="term" value="C:cytoplasm"/>
    <property type="evidence" value="ECO:0007669"/>
    <property type="project" value="TreeGrafter"/>
</dbReference>
<organism evidence="6 7">
    <name type="scientific">Ladona fulva</name>
    <name type="common">Scarce chaser dragonfly</name>
    <name type="synonym">Libellula fulva</name>
    <dbReference type="NCBI Taxonomy" id="123851"/>
    <lineage>
        <taxon>Eukaryota</taxon>
        <taxon>Metazoa</taxon>
        <taxon>Ecdysozoa</taxon>
        <taxon>Arthropoda</taxon>
        <taxon>Hexapoda</taxon>
        <taxon>Insecta</taxon>
        <taxon>Pterygota</taxon>
        <taxon>Palaeoptera</taxon>
        <taxon>Odonata</taxon>
        <taxon>Epiprocta</taxon>
        <taxon>Anisoptera</taxon>
        <taxon>Libelluloidea</taxon>
        <taxon>Libellulidae</taxon>
        <taxon>Ladona</taxon>
    </lineage>
</organism>